<dbReference type="InterPro" id="IPR005825">
    <property type="entry name" value="Ribosomal_uL24_CS"/>
</dbReference>
<dbReference type="EMBL" id="MF101446">
    <property type="protein sequence ID" value="ARW67282.1"/>
    <property type="molecule type" value="Genomic_DNA"/>
</dbReference>
<dbReference type="AlphaFoldDB" id="A0A1Z1MN66"/>
<keyword evidence="9" id="KW-0150">Chloroplast</keyword>
<evidence type="ECO:0000256" key="3">
    <source>
        <dbReference type="ARBA" id="ARBA00022980"/>
    </source>
</evidence>
<evidence type="ECO:0000256" key="5">
    <source>
        <dbReference type="ARBA" id="ARBA00035282"/>
    </source>
</evidence>
<evidence type="ECO:0000259" key="8">
    <source>
        <dbReference type="SMART" id="SM00739"/>
    </source>
</evidence>
<evidence type="ECO:0000256" key="1">
    <source>
        <dbReference type="ARBA" id="ARBA00004072"/>
    </source>
</evidence>
<dbReference type="Gene3D" id="2.30.30.30">
    <property type="match status" value="1"/>
</dbReference>
<sequence>MKINIQKGDDVKIISGKYKGKHGKVCEVLKNKNQIIINNINIQIKHIKPKQTEDKGYIKKIETPIHRSNVKLIKKLHKN</sequence>
<feature type="domain" description="KOW" evidence="8">
    <location>
        <begin position="4"/>
        <end position="31"/>
    </location>
</feature>
<dbReference type="InterPro" id="IPR003256">
    <property type="entry name" value="Ribosomal_uL24"/>
</dbReference>
<dbReference type="RefSeq" id="YP_009398096.1">
    <property type="nucleotide sequence ID" value="NC_035290.1"/>
</dbReference>
<dbReference type="Pfam" id="PF00467">
    <property type="entry name" value="KOW"/>
    <property type="match status" value="1"/>
</dbReference>
<reference evidence="9" key="1">
    <citation type="journal article" date="2017" name="J. Phycol.">
        <title>Analysis of chloroplast genomes and a supermatrix inform reclassification of the Rhodomelaceae (Rhodophyta).</title>
        <authorList>
            <person name="Diaz-Tapia P."/>
            <person name="Maggs C.A."/>
            <person name="West J.A."/>
            <person name="Verbruggen H."/>
        </authorList>
    </citation>
    <scope>NUCLEOTIDE SEQUENCE</scope>
    <source>
        <strain evidence="9">PD1230</strain>
    </source>
</reference>
<dbReference type="GeneID" id="33360566"/>
<keyword evidence="6" id="KW-0699">rRNA-binding</keyword>
<dbReference type="HAMAP" id="MF_01326_B">
    <property type="entry name" value="Ribosomal_uL24_B"/>
    <property type="match status" value="1"/>
</dbReference>
<comment type="subcellular location">
    <subcellularLocation>
        <location evidence="6">Plastid</location>
        <location evidence="6">Chloroplast</location>
    </subcellularLocation>
</comment>
<dbReference type="GO" id="GO:0006412">
    <property type="term" value="P:translation"/>
    <property type="evidence" value="ECO:0007669"/>
    <property type="project" value="UniProtKB-UniRule"/>
</dbReference>
<protein>
    <recommendedName>
        <fullName evidence="5 6">Large ribosomal subunit protein uL24c</fullName>
    </recommendedName>
</protein>
<dbReference type="Pfam" id="PF17136">
    <property type="entry name" value="ribosomal_L24"/>
    <property type="match status" value="1"/>
</dbReference>
<dbReference type="GO" id="GO:0009507">
    <property type="term" value="C:chloroplast"/>
    <property type="evidence" value="ECO:0007669"/>
    <property type="project" value="UniProtKB-SubCell"/>
</dbReference>
<keyword evidence="6" id="KW-0694">RNA-binding</keyword>
<dbReference type="PROSITE" id="PS01108">
    <property type="entry name" value="RIBOSOMAL_L24"/>
    <property type="match status" value="1"/>
</dbReference>
<dbReference type="GO" id="GO:0019843">
    <property type="term" value="F:rRNA binding"/>
    <property type="evidence" value="ECO:0007669"/>
    <property type="project" value="UniProtKB-UniRule"/>
</dbReference>
<geneLocation type="chloroplast" evidence="9"/>
<evidence type="ECO:0000256" key="2">
    <source>
        <dbReference type="ARBA" id="ARBA00010618"/>
    </source>
</evidence>
<comment type="subunit">
    <text evidence="6">Part of the 50S ribosomal subunit.</text>
</comment>
<dbReference type="GO" id="GO:0005840">
    <property type="term" value="C:ribosome"/>
    <property type="evidence" value="ECO:0007669"/>
    <property type="project" value="UniProtKB-KW"/>
</dbReference>
<dbReference type="InterPro" id="IPR041988">
    <property type="entry name" value="Ribosomal_uL24_KOW"/>
</dbReference>
<dbReference type="InterPro" id="IPR005824">
    <property type="entry name" value="KOW"/>
</dbReference>
<dbReference type="GO" id="GO:1990904">
    <property type="term" value="C:ribonucleoprotein complex"/>
    <property type="evidence" value="ECO:0007669"/>
    <property type="project" value="UniProtKB-KW"/>
</dbReference>
<evidence type="ECO:0000256" key="7">
    <source>
        <dbReference type="RuleBase" id="RU003477"/>
    </source>
</evidence>
<gene>
    <name evidence="6 9" type="primary">rpl24</name>
</gene>
<organism evidence="9">
    <name type="scientific">Gredgaria maugeana</name>
    <dbReference type="NCBI Taxonomy" id="2007213"/>
    <lineage>
        <taxon>Eukaryota</taxon>
        <taxon>Rhodophyta</taxon>
        <taxon>Florideophyceae</taxon>
        <taxon>Rhodymeniophycidae</taxon>
        <taxon>Ceramiales</taxon>
        <taxon>Rhodomelaceae</taxon>
        <taxon>Herposiphonieae</taxon>
        <taxon>Gredgaria</taxon>
    </lineage>
</organism>
<dbReference type="NCBIfam" id="TIGR01079">
    <property type="entry name" value="rplX_bact"/>
    <property type="match status" value="1"/>
</dbReference>
<evidence type="ECO:0000313" key="9">
    <source>
        <dbReference type="EMBL" id="ARW67282.1"/>
    </source>
</evidence>
<dbReference type="InterPro" id="IPR014722">
    <property type="entry name" value="Rib_uL2_dom2"/>
</dbReference>
<dbReference type="PANTHER" id="PTHR12903">
    <property type="entry name" value="MITOCHONDRIAL RIBOSOMAL PROTEIN L24"/>
    <property type="match status" value="1"/>
</dbReference>
<dbReference type="SUPFAM" id="SSF50104">
    <property type="entry name" value="Translation proteins SH3-like domain"/>
    <property type="match status" value="1"/>
</dbReference>
<dbReference type="SMART" id="SM00739">
    <property type="entry name" value="KOW"/>
    <property type="match status" value="1"/>
</dbReference>
<comment type="similarity">
    <text evidence="2 6 7">Belongs to the universal ribosomal protein uL24 family.</text>
</comment>
<dbReference type="InterPro" id="IPR008991">
    <property type="entry name" value="Translation_prot_SH3-like_sf"/>
</dbReference>
<proteinExistence type="inferred from homology"/>
<keyword evidence="3 6" id="KW-0689">Ribosomal protein</keyword>
<accession>A0A1Z1MN66</accession>
<dbReference type="GO" id="GO:0003735">
    <property type="term" value="F:structural constituent of ribosome"/>
    <property type="evidence" value="ECO:0007669"/>
    <property type="project" value="InterPro"/>
</dbReference>
<dbReference type="CDD" id="cd06089">
    <property type="entry name" value="KOW_RPL26"/>
    <property type="match status" value="1"/>
</dbReference>
<comment type="function">
    <text evidence="1 6">One of two assembly initiator proteins, it binds directly to the 5'-end of the 23S rRNA, where it nucleates assembly of the 50S subunit.</text>
</comment>
<evidence type="ECO:0000256" key="6">
    <source>
        <dbReference type="HAMAP-Rule" id="MF_01326"/>
    </source>
</evidence>
<name>A0A1Z1MN66_9FLOR</name>
<evidence type="ECO:0000256" key="4">
    <source>
        <dbReference type="ARBA" id="ARBA00023274"/>
    </source>
</evidence>
<dbReference type="InterPro" id="IPR057264">
    <property type="entry name" value="Ribosomal_uL24_C"/>
</dbReference>
<keyword evidence="9" id="KW-0934">Plastid</keyword>
<keyword evidence="4 6" id="KW-0687">Ribonucleoprotein</keyword>